<feature type="region of interest" description="Disordered" evidence="1">
    <location>
        <begin position="1"/>
        <end position="57"/>
    </location>
</feature>
<evidence type="ECO:0008006" key="4">
    <source>
        <dbReference type="Google" id="ProtNLM"/>
    </source>
</evidence>
<dbReference type="OrthoDB" id="1105683at2759"/>
<dbReference type="AlphaFoldDB" id="A0A6D2HX14"/>
<organism evidence="2 3">
    <name type="scientific">Microthlaspi erraticum</name>
    <dbReference type="NCBI Taxonomy" id="1685480"/>
    <lineage>
        <taxon>Eukaryota</taxon>
        <taxon>Viridiplantae</taxon>
        <taxon>Streptophyta</taxon>
        <taxon>Embryophyta</taxon>
        <taxon>Tracheophyta</taxon>
        <taxon>Spermatophyta</taxon>
        <taxon>Magnoliopsida</taxon>
        <taxon>eudicotyledons</taxon>
        <taxon>Gunneridae</taxon>
        <taxon>Pentapetalae</taxon>
        <taxon>rosids</taxon>
        <taxon>malvids</taxon>
        <taxon>Brassicales</taxon>
        <taxon>Brassicaceae</taxon>
        <taxon>Coluteocarpeae</taxon>
        <taxon>Microthlaspi</taxon>
    </lineage>
</organism>
<feature type="compositionally biased region" description="Polar residues" evidence="1">
    <location>
        <begin position="41"/>
        <end position="53"/>
    </location>
</feature>
<reference evidence="2" key="1">
    <citation type="submission" date="2020-01" db="EMBL/GenBank/DDBJ databases">
        <authorList>
            <person name="Mishra B."/>
        </authorList>
    </citation>
    <scope>NUCLEOTIDE SEQUENCE [LARGE SCALE GENOMIC DNA]</scope>
</reference>
<proteinExistence type="predicted"/>
<evidence type="ECO:0000313" key="3">
    <source>
        <dbReference type="Proteomes" id="UP000467841"/>
    </source>
</evidence>
<dbReference type="Proteomes" id="UP000467841">
    <property type="component" value="Unassembled WGS sequence"/>
</dbReference>
<gene>
    <name evidence="2" type="ORF">MERR_LOCUS5008</name>
</gene>
<feature type="region of interest" description="Disordered" evidence="1">
    <location>
        <begin position="217"/>
        <end position="245"/>
    </location>
</feature>
<comment type="caution">
    <text evidence="2">The sequence shown here is derived from an EMBL/GenBank/DDBJ whole genome shotgun (WGS) entry which is preliminary data.</text>
</comment>
<dbReference type="EMBL" id="CACVBM020000333">
    <property type="protein sequence ID" value="CAA7017773.1"/>
    <property type="molecule type" value="Genomic_DNA"/>
</dbReference>
<evidence type="ECO:0000313" key="2">
    <source>
        <dbReference type="EMBL" id="CAA7017773.1"/>
    </source>
</evidence>
<accession>A0A6D2HX14</accession>
<protein>
    <recommendedName>
        <fullName evidence="4">Retrotransposon gag domain-containing protein</fullName>
    </recommendedName>
</protein>
<sequence length="245" mass="27996">MRDGHKPSFSAGPWPTPGVGREHGHRLKDGGGDWNVRPIGTLQNENHSNNSTGDFRVQKGGGLEYSYEEKGHSYETCVVPPAKMEFPPYDGTTNAIEWLQKCDDYFHDQRVFNDDAKVRDVCAHWKSVSLEQQSPEIVDEYCSQLEECLGRHTRLTGDQQLWQFCAVLTDRLRKEVEYLRPETIFEAMEYARDNEYKIDNDNRARTFGGHLAPSTKYFGGGEQEEAKQAPPKKYLKKLTSAEMAE</sequence>
<evidence type="ECO:0000256" key="1">
    <source>
        <dbReference type="SAM" id="MobiDB-lite"/>
    </source>
</evidence>
<keyword evidence="3" id="KW-1185">Reference proteome</keyword>
<name>A0A6D2HX14_9BRAS</name>